<reference evidence="10 11" key="1">
    <citation type="submission" date="2019-09" db="EMBL/GenBank/DDBJ databases">
        <title>Bird 10,000 Genomes (B10K) Project - Family phase.</title>
        <authorList>
            <person name="Zhang G."/>
        </authorList>
    </citation>
    <scope>NUCLEOTIDE SEQUENCE [LARGE SCALE GENOMIC DNA]</scope>
    <source>
        <strain evidence="10">B10K-DU-001-21</strain>
        <tissue evidence="10">Muscle</tissue>
    </source>
</reference>
<keyword evidence="3 8" id="KW-1133">Transmembrane helix</keyword>
<name>A0A7K9E0D9_BARMA</name>
<evidence type="ECO:0000256" key="3">
    <source>
        <dbReference type="ARBA" id="ARBA00022989"/>
    </source>
</evidence>
<dbReference type="Proteomes" id="UP000578343">
    <property type="component" value="Unassembled WGS sequence"/>
</dbReference>
<dbReference type="AlphaFoldDB" id="A0A7K9E0D9"/>
<feature type="domain" description="G-protein coupled receptors family 1 profile" evidence="9">
    <location>
        <begin position="51"/>
        <end position="142"/>
    </location>
</feature>
<evidence type="ECO:0000256" key="2">
    <source>
        <dbReference type="ARBA" id="ARBA00022692"/>
    </source>
</evidence>
<dbReference type="PRINTS" id="PR00237">
    <property type="entry name" value="GPCRRHODOPSN"/>
</dbReference>
<keyword evidence="7" id="KW-0807">Transducer</keyword>
<dbReference type="PANTHER" id="PTHR11334">
    <property type="entry name" value="MAS-RELATED G-PROTEIN COUPLED RECEPTOR"/>
    <property type="match status" value="1"/>
</dbReference>
<keyword evidence="5 8" id="KW-0472">Membrane</keyword>
<dbReference type="PROSITE" id="PS50262">
    <property type="entry name" value="G_PROTEIN_RECEP_F1_2"/>
    <property type="match status" value="1"/>
</dbReference>
<dbReference type="InterPro" id="IPR000276">
    <property type="entry name" value="GPCR_Rhodpsn"/>
</dbReference>
<dbReference type="Gene3D" id="1.20.1070.10">
    <property type="entry name" value="Rhodopsin 7-helix transmembrane proteins"/>
    <property type="match status" value="1"/>
</dbReference>
<dbReference type="InterPro" id="IPR026234">
    <property type="entry name" value="MRGPCRFAMILY"/>
</dbReference>
<protein>
    <submittedName>
        <fullName evidence="10">MRGRD protein</fullName>
    </submittedName>
</protein>
<evidence type="ECO:0000313" key="10">
    <source>
        <dbReference type="EMBL" id="NXG69902.1"/>
    </source>
</evidence>
<dbReference type="PANTHER" id="PTHR11334:SF69">
    <property type="entry name" value="G-PROTEIN COUPLED RECEPTORS FAMILY 1 PROFILE DOMAIN-CONTAINING PROTEIN"/>
    <property type="match status" value="1"/>
</dbReference>
<feature type="transmembrane region" description="Helical" evidence="8">
    <location>
        <begin position="111"/>
        <end position="133"/>
    </location>
</feature>
<evidence type="ECO:0000256" key="7">
    <source>
        <dbReference type="ARBA" id="ARBA00023224"/>
    </source>
</evidence>
<evidence type="ECO:0000259" key="9">
    <source>
        <dbReference type="PROSITE" id="PS50262"/>
    </source>
</evidence>
<accession>A0A7K9E0D9</accession>
<dbReference type="OrthoDB" id="9896011at2759"/>
<organism evidence="10 11">
    <name type="scientific">Baryphthengus martii</name>
    <name type="common">Rufous motmot</name>
    <dbReference type="NCBI Taxonomy" id="176943"/>
    <lineage>
        <taxon>Eukaryota</taxon>
        <taxon>Metazoa</taxon>
        <taxon>Chordata</taxon>
        <taxon>Craniata</taxon>
        <taxon>Vertebrata</taxon>
        <taxon>Euteleostomi</taxon>
        <taxon>Archelosauria</taxon>
        <taxon>Archosauria</taxon>
        <taxon>Dinosauria</taxon>
        <taxon>Saurischia</taxon>
        <taxon>Theropoda</taxon>
        <taxon>Coelurosauria</taxon>
        <taxon>Aves</taxon>
        <taxon>Neognathae</taxon>
        <taxon>Neoaves</taxon>
        <taxon>Telluraves</taxon>
        <taxon>Coraciimorphae</taxon>
        <taxon>Coraciiformes</taxon>
        <taxon>Momotidae</taxon>
        <taxon>Baryphthengus</taxon>
    </lineage>
</organism>
<dbReference type="GO" id="GO:0005886">
    <property type="term" value="C:plasma membrane"/>
    <property type="evidence" value="ECO:0007669"/>
    <property type="project" value="TreeGrafter"/>
</dbReference>
<keyword evidence="4" id="KW-0297">G-protein coupled receptor</keyword>
<dbReference type="EMBL" id="VWZK01003717">
    <property type="protein sequence ID" value="NXG69902.1"/>
    <property type="molecule type" value="Genomic_DNA"/>
</dbReference>
<keyword evidence="11" id="KW-1185">Reference proteome</keyword>
<keyword evidence="6" id="KW-0675">Receptor</keyword>
<keyword evidence="2 8" id="KW-0812">Transmembrane</keyword>
<feature type="non-terminal residue" evidence="10">
    <location>
        <position position="142"/>
    </location>
</feature>
<evidence type="ECO:0000313" key="11">
    <source>
        <dbReference type="Proteomes" id="UP000578343"/>
    </source>
</evidence>
<dbReference type="GO" id="GO:0004930">
    <property type="term" value="F:G protein-coupled receptor activity"/>
    <property type="evidence" value="ECO:0007669"/>
    <property type="project" value="UniProtKB-KW"/>
</dbReference>
<dbReference type="InterPro" id="IPR017452">
    <property type="entry name" value="GPCR_Rhodpsn_7TM"/>
</dbReference>
<feature type="transmembrane region" description="Helical" evidence="8">
    <location>
        <begin position="71"/>
        <end position="99"/>
    </location>
</feature>
<comment type="caution">
    <text evidence="10">The sequence shown here is derived from an EMBL/GenBank/DDBJ whole genome shotgun (WGS) entry which is preliminary data.</text>
</comment>
<sequence>ETTTADLSLSYRTYGYGDFEGNVDYECPAPSGSLVVFAGVCVGICLCGLVGNGIVMWSLGFHIKQNPFNIYILNLAVADFSLLLMFFLLLLAVLLLLSFCLHNFISFYRDFVFTVELLCHFFDLSSLGLLTAISVEQCVSVL</sequence>
<proteinExistence type="predicted"/>
<gene>
    <name evidence="10" type="primary">Mrgprd_0</name>
    <name evidence="10" type="ORF">BARMAR_R14581</name>
</gene>
<evidence type="ECO:0000256" key="4">
    <source>
        <dbReference type="ARBA" id="ARBA00023040"/>
    </source>
</evidence>
<evidence type="ECO:0000256" key="1">
    <source>
        <dbReference type="ARBA" id="ARBA00004141"/>
    </source>
</evidence>
<evidence type="ECO:0000256" key="6">
    <source>
        <dbReference type="ARBA" id="ARBA00023170"/>
    </source>
</evidence>
<dbReference type="SUPFAM" id="SSF81321">
    <property type="entry name" value="Family A G protein-coupled receptor-like"/>
    <property type="match status" value="1"/>
</dbReference>
<feature type="non-terminal residue" evidence="10">
    <location>
        <position position="1"/>
    </location>
</feature>
<evidence type="ECO:0000256" key="5">
    <source>
        <dbReference type="ARBA" id="ARBA00023136"/>
    </source>
</evidence>
<comment type="subcellular location">
    <subcellularLocation>
        <location evidence="1">Membrane</location>
        <topology evidence="1">Multi-pass membrane protein</topology>
    </subcellularLocation>
</comment>
<evidence type="ECO:0000256" key="8">
    <source>
        <dbReference type="SAM" id="Phobius"/>
    </source>
</evidence>
<feature type="transmembrane region" description="Helical" evidence="8">
    <location>
        <begin position="34"/>
        <end position="59"/>
    </location>
</feature>